<evidence type="ECO:0000256" key="4">
    <source>
        <dbReference type="ARBA" id="ARBA00022989"/>
    </source>
</evidence>
<evidence type="ECO:0000256" key="3">
    <source>
        <dbReference type="ARBA" id="ARBA00022692"/>
    </source>
</evidence>
<dbReference type="InterPro" id="IPR045861">
    <property type="entry name" value="CorA_cytoplasmic_dom"/>
</dbReference>
<dbReference type="PANTHER" id="PTHR47891:SF1">
    <property type="entry name" value="CORA-MAGNESIUM AND COBALT TRANSPORTER"/>
    <property type="match status" value="1"/>
</dbReference>
<dbReference type="Pfam" id="PF01544">
    <property type="entry name" value="CorA"/>
    <property type="match status" value="1"/>
</dbReference>
<evidence type="ECO:0000313" key="8">
    <source>
        <dbReference type="Proteomes" id="UP000005990"/>
    </source>
</evidence>
<dbReference type="CDD" id="cd12827">
    <property type="entry name" value="EcCorA_ZntB-like_u2"/>
    <property type="match status" value="1"/>
</dbReference>
<dbReference type="GO" id="GO:0016020">
    <property type="term" value="C:membrane"/>
    <property type="evidence" value="ECO:0007669"/>
    <property type="project" value="UniProtKB-SubCell"/>
</dbReference>
<dbReference type="Gene3D" id="1.20.58.340">
    <property type="entry name" value="Magnesium transport protein CorA, transmembrane region"/>
    <property type="match status" value="2"/>
</dbReference>
<evidence type="ECO:0000256" key="2">
    <source>
        <dbReference type="ARBA" id="ARBA00009765"/>
    </source>
</evidence>
<evidence type="ECO:0000256" key="1">
    <source>
        <dbReference type="ARBA" id="ARBA00004141"/>
    </source>
</evidence>
<evidence type="ECO:0000256" key="5">
    <source>
        <dbReference type="ARBA" id="ARBA00023136"/>
    </source>
</evidence>
<feature type="transmembrane region" description="Helical" evidence="6">
    <location>
        <begin position="250"/>
        <end position="270"/>
    </location>
</feature>
<name>E4KMB6_9LACT</name>
<reference evidence="7 8" key="1">
    <citation type="submission" date="2010-10" db="EMBL/GenBank/DDBJ databases">
        <authorList>
            <person name="Durkin A.S."/>
            <person name="Madupu R."/>
            <person name="Torralba M."/>
            <person name="Gillis M."/>
            <person name="Methe B."/>
            <person name="Sutton G."/>
            <person name="Nelson K.E."/>
        </authorList>
    </citation>
    <scope>NUCLEOTIDE SEQUENCE [LARGE SCALE GENOMIC DNA]</scope>
    <source>
        <strain evidence="7 8">ACS-139-V-Col8</strain>
    </source>
</reference>
<keyword evidence="5 6" id="KW-0472">Membrane</keyword>
<dbReference type="InterPro" id="IPR047199">
    <property type="entry name" value="CorA-like"/>
</dbReference>
<keyword evidence="8" id="KW-1185">Reference proteome</keyword>
<evidence type="ECO:0000313" key="7">
    <source>
        <dbReference type="EMBL" id="EFR31911.1"/>
    </source>
</evidence>
<accession>E4KMB6</accession>
<proteinExistence type="inferred from homology"/>
<dbReference type="eggNOG" id="COG0598">
    <property type="taxonomic scope" value="Bacteria"/>
</dbReference>
<dbReference type="InterPro" id="IPR045863">
    <property type="entry name" value="CorA_TM1_TM2"/>
</dbReference>
<evidence type="ECO:0000256" key="6">
    <source>
        <dbReference type="SAM" id="Phobius"/>
    </source>
</evidence>
<dbReference type="EMBL" id="AENN01000003">
    <property type="protein sequence ID" value="EFR31911.1"/>
    <property type="molecule type" value="Genomic_DNA"/>
</dbReference>
<comment type="similarity">
    <text evidence="2">Belongs to the CorA metal ion transporter (MIT) (TC 1.A.35) family.</text>
</comment>
<dbReference type="AlphaFoldDB" id="E4KMB6"/>
<gene>
    <name evidence="7" type="ORF">HMPREF9257_0492</name>
</gene>
<dbReference type="SUPFAM" id="SSF144083">
    <property type="entry name" value="Magnesium transport protein CorA, transmembrane region"/>
    <property type="match status" value="1"/>
</dbReference>
<comment type="subcellular location">
    <subcellularLocation>
        <location evidence="1">Membrane</location>
        <topology evidence="1">Multi-pass membrane protein</topology>
    </subcellularLocation>
</comment>
<dbReference type="SUPFAM" id="SSF143865">
    <property type="entry name" value="CorA soluble domain-like"/>
    <property type="match status" value="1"/>
</dbReference>
<feature type="transmembrane region" description="Helical" evidence="6">
    <location>
        <begin position="282"/>
        <end position="301"/>
    </location>
</feature>
<organism evidence="7 8">
    <name type="scientific">Eremococcus coleocola ACS-139-V-Col8</name>
    <dbReference type="NCBI Taxonomy" id="908337"/>
    <lineage>
        <taxon>Bacteria</taxon>
        <taxon>Bacillati</taxon>
        <taxon>Bacillota</taxon>
        <taxon>Bacilli</taxon>
        <taxon>Lactobacillales</taxon>
        <taxon>Aerococcaceae</taxon>
        <taxon>Eremococcus</taxon>
    </lineage>
</organism>
<dbReference type="STRING" id="908337.HMPREF9257_0492"/>
<dbReference type="Proteomes" id="UP000005990">
    <property type="component" value="Unassembled WGS sequence"/>
</dbReference>
<comment type="caution">
    <text evidence="7">The sequence shown here is derived from an EMBL/GenBank/DDBJ whole genome shotgun (WGS) entry which is preliminary data.</text>
</comment>
<protein>
    <submittedName>
        <fullName evidence="7">CorA-like protein</fullName>
    </submittedName>
</protein>
<dbReference type="RefSeq" id="WP_006417645.1">
    <property type="nucleotide sequence ID" value="NZ_AENN01000003.1"/>
</dbReference>
<dbReference type="GO" id="GO:0046873">
    <property type="term" value="F:metal ion transmembrane transporter activity"/>
    <property type="evidence" value="ECO:0007669"/>
    <property type="project" value="InterPro"/>
</dbReference>
<dbReference type="InterPro" id="IPR002523">
    <property type="entry name" value="MgTranspt_CorA/ZnTranspt_ZntB"/>
</dbReference>
<keyword evidence="3 6" id="KW-0812">Transmembrane</keyword>
<keyword evidence="4 6" id="KW-1133">Transmembrane helix</keyword>
<dbReference type="Gene3D" id="3.30.460.20">
    <property type="entry name" value="CorA soluble domain-like"/>
    <property type="match status" value="1"/>
</dbReference>
<sequence>MKVGERMINRIQMNDRDYWIVIETDRGQDHTQLYDQFDLDSEIMEYALDKNERAHIDYDAANKTLLLIFNVLKLEKEDNHYETIPVTFVSQKHRLITIVNQENRYILNMMEAYLKRYPDASIFSFLFGSLSLFSERFFPIMEEIDRDKDKLNSILRQKTTKKHLLDLSDLETGNVYLVSAASQNRTMLEQLRAHAIYRRLNDEERDDLDDAIIEANQLYEMTHLTSQILQQLSGTYNNVLNNNLNDNLTYLNIVSILLGILAVITGFFGMNVPLPFTKENEAWIGIIIFSAAIWFIVEKVLQRIFPNDKD</sequence>
<dbReference type="PANTHER" id="PTHR47891">
    <property type="entry name" value="TRANSPORTER-RELATED"/>
    <property type="match status" value="1"/>
</dbReference>